<dbReference type="Proteomes" id="UP000712281">
    <property type="component" value="Unassembled WGS sequence"/>
</dbReference>
<comment type="caution">
    <text evidence="2">The sequence shown here is derived from an EMBL/GenBank/DDBJ whole genome shotgun (WGS) entry which is preliminary data.</text>
</comment>
<feature type="region of interest" description="Disordered" evidence="1">
    <location>
        <begin position="127"/>
        <end position="198"/>
    </location>
</feature>
<proteinExistence type="predicted"/>
<accession>A0A8S9FNU8</accession>
<reference evidence="2" key="1">
    <citation type="submission" date="2019-12" db="EMBL/GenBank/DDBJ databases">
        <title>Genome sequencing and annotation of Brassica cretica.</title>
        <authorList>
            <person name="Studholme D.J."/>
            <person name="Sarris P.F."/>
        </authorList>
    </citation>
    <scope>NUCLEOTIDE SEQUENCE</scope>
    <source>
        <strain evidence="2">PFS-001/15</strain>
        <tissue evidence="2">Leaf</tissue>
    </source>
</reference>
<dbReference type="PANTHER" id="PTHR35218">
    <property type="entry name" value="RNASE H DOMAIN-CONTAINING PROTEIN"/>
    <property type="match status" value="1"/>
</dbReference>
<dbReference type="AlphaFoldDB" id="A0A8S9FNU8"/>
<feature type="compositionally biased region" description="Basic and acidic residues" evidence="1">
    <location>
        <begin position="180"/>
        <end position="195"/>
    </location>
</feature>
<protein>
    <submittedName>
        <fullName evidence="2">Uncharacterized protein</fullName>
    </submittedName>
</protein>
<feature type="compositionally biased region" description="Basic residues" evidence="1">
    <location>
        <begin position="144"/>
        <end position="158"/>
    </location>
</feature>
<sequence>MQDGPPGFPPLFPELPINEQRMAMTYISHSDETERNPRILRVKQSIDDAAESSIIKTTKITTDLDKGKCHVYLYPDITSRLQWPKQSDGATFSSPLKESVNESDAVSSHSLTVQVVSTPLLATTGFQIGTSMKDPSAGTNNGSKKARRRPPSWKRRQSHTSNNKAPDVNSALLVGTNQSDADHTLETSSKRKPETDLDCAGSTETVQVIREVRRLHFPDFVFLMETKQKFEYVSGLQKSLGYDKLFTVEPVGLSGGLAVMWKDSYNVEILSSDKRIIDMKLPHCRLRDNQRDGHEDKAVQEAATTTWKEKHISEEVLCERRMLSMVRGKFIGFSSGTNPDTSGQIQRMDTRNKKMRESLMHSELEALSRARSSKQSNGKHVSSLYVPGFWNRLQRFVSNDWETSCLAKLFYGDESDSGFAKEISSSQAYLYSSIS</sequence>
<dbReference type="PANTHER" id="PTHR35218:SF9">
    <property type="entry name" value="ENDONUCLEASE_EXONUCLEASE_PHOSPHATASE DOMAIN-CONTAINING PROTEIN"/>
    <property type="match status" value="1"/>
</dbReference>
<evidence type="ECO:0000256" key="1">
    <source>
        <dbReference type="SAM" id="MobiDB-lite"/>
    </source>
</evidence>
<evidence type="ECO:0000313" key="3">
    <source>
        <dbReference type="Proteomes" id="UP000712281"/>
    </source>
</evidence>
<dbReference type="EMBL" id="QGKW02002228">
    <property type="protein sequence ID" value="KAF2535330.1"/>
    <property type="molecule type" value="Genomic_DNA"/>
</dbReference>
<organism evidence="2 3">
    <name type="scientific">Brassica cretica</name>
    <name type="common">Mustard</name>
    <dbReference type="NCBI Taxonomy" id="69181"/>
    <lineage>
        <taxon>Eukaryota</taxon>
        <taxon>Viridiplantae</taxon>
        <taxon>Streptophyta</taxon>
        <taxon>Embryophyta</taxon>
        <taxon>Tracheophyta</taxon>
        <taxon>Spermatophyta</taxon>
        <taxon>Magnoliopsida</taxon>
        <taxon>eudicotyledons</taxon>
        <taxon>Gunneridae</taxon>
        <taxon>Pentapetalae</taxon>
        <taxon>rosids</taxon>
        <taxon>malvids</taxon>
        <taxon>Brassicales</taxon>
        <taxon>Brassicaceae</taxon>
        <taxon>Brassiceae</taxon>
        <taxon>Brassica</taxon>
    </lineage>
</organism>
<gene>
    <name evidence="2" type="ORF">F2Q68_00020694</name>
</gene>
<name>A0A8S9FNU8_BRACR</name>
<evidence type="ECO:0000313" key="2">
    <source>
        <dbReference type="EMBL" id="KAF2535330.1"/>
    </source>
</evidence>